<dbReference type="PROSITE" id="PS01187">
    <property type="entry name" value="EGF_CA"/>
    <property type="match status" value="1"/>
</dbReference>
<keyword evidence="1" id="KW-0245">EGF-like domain</keyword>
<feature type="non-terminal residue" evidence="4">
    <location>
        <position position="110"/>
    </location>
</feature>
<dbReference type="InterPro" id="IPR000742">
    <property type="entry name" value="EGF"/>
</dbReference>
<evidence type="ECO:0000313" key="5">
    <source>
        <dbReference type="Proteomes" id="UP000749559"/>
    </source>
</evidence>
<dbReference type="Proteomes" id="UP000749559">
    <property type="component" value="Unassembled WGS sequence"/>
</dbReference>
<dbReference type="GO" id="GO:0005509">
    <property type="term" value="F:calcium ion binding"/>
    <property type="evidence" value="ECO:0007669"/>
    <property type="project" value="InterPro"/>
</dbReference>
<dbReference type="AlphaFoldDB" id="A0A8J1XUF3"/>
<dbReference type="InterPro" id="IPR018097">
    <property type="entry name" value="EGF_Ca-bd_CS"/>
</dbReference>
<dbReference type="InterPro" id="IPR009030">
    <property type="entry name" value="Growth_fac_rcpt_cys_sf"/>
</dbReference>
<organism evidence="4 5">
    <name type="scientific">Owenia fusiformis</name>
    <name type="common">Polychaete worm</name>
    <dbReference type="NCBI Taxonomy" id="6347"/>
    <lineage>
        <taxon>Eukaryota</taxon>
        <taxon>Metazoa</taxon>
        <taxon>Spiralia</taxon>
        <taxon>Lophotrochozoa</taxon>
        <taxon>Annelida</taxon>
        <taxon>Polychaeta</taxon>
        <taxon>Sedentaria</taxon>
        <taxon>Canalipalpata</taxon>
        <taxon>Sabellida</taxon>
        <taxon>Oweniida</taxon>
        <taxon>Oweniidae</taxon>
        <taxon>Owenia</taxon>
    </lineage>
</organism>
<keyword evidence="3" id="KW-0325">Glycoprotein</keyword>
<dbReference type="GO" id="GO:0005615">
    <property type="term" value="C:extracellular space"/>
    <property type="evidence" value="ECO:0007669"/>
    <property type="project" value="TreeGrafter"/>
</dbReference>
<dbReference type="InterPro" id="IPR051586">
    <property type="entry name" value="PKC-binding_NELL"/>
</dbReference>
<gene>
    <name evidence="4" type="ORF">OFUS_LOCUS20722</name>
</gene>
<dbReference type="GO" id="GO:0008201">
    <property type="term" value="F:heparin binding"/>
    <property type="evidence" value="ECO:0007669"/>
    <property type="project" value="TreeGrafter"/>
</dbReference>
<evidence type="ECO:0000256" key="2">
    <source>
        <dbReference type="ARBA" id="ARBA00023157"/>
    </source>
</evidence>
<dbReference type="OrthoDB" id="41109at2759"/>
<keyword evidence="2" id="KW-1015">Disulfide bond</keyword>
<protein>
    <submittedName>
        <fullName evidence="4">Uncharacterized protein</fullName>
    </submittedName>
</protein>
<keyword evidence="5" id="KW-1185">Reference proteome</keyword>
<dbReference type="PROSITE" id="PS01186">
    <property type="entry name" value="EGF_2"/>
    <property type="match status" value="1"/>
</dbReference>
<name>A0A8J1XUF3_OWEFU</name>
<reference evidence="4" key="1">
    <citation type="submission" date="2022-03" db="EMBL/GenBank/DDBJ databases">
        <authorList>
            <person name="Martin C."/>
        </authorList>
    </citation>
    <scope>NUCLEOTIDE SEQUENCE</scope>
</reference>
<accession>A0A8J1XUF3</accession>
<dbReference type="PANTHER" id="PTHR24042:SF5">
    <property type="entry name" value="EGF-LIKE CALCIUM-BINDING DOMAIN-CONTAINING PROTEIN"/>
    <property type="match status" value="1"/>
</dbReference>
<comment type="caution">
    <text evidence="4">The sequence shown here is derived from an EMBL/GenBank/DDBJ whole genome shotgun (WGS) entry which is preliminary data.</text>
</comment>
<evidence type="ECO:0000256" key="3">
    <source>
        <dbReference type="ARBA" id="ARBA00023180"/>
    </source>
</evidence>
<dbReference type="PANTHER" id="PTHR24042">
    <property type="entry name" value="NEL HOMOLOG"/>
    <property type="match status" value="1"/>
</dbReference>
<dbReference type="Gene3D" id="2.10.25.10">
    <property type="entry name" value="Laminin"/>
    <property type="match status" value="3"/>
</dbReference>
<proteinExistence type="predicted"/>
<feature type="non-terminal residue" evidence="4">
    <location>
        <position position="1"/>
    </location>
</feature>
<sequence>DTLAGYTCTCKPGFYGDGFNCNSFNECIEGTDECDQNAVCYDRQEGYDCIFNDGFIPVDGIVASGPVEGEDIEECLTQADDCPINTVCTNTIGSFTCDAIGARRRRRSIE</sequence>
<dbReference type="EMBL" id="CAIIXF020000010">
    <property type="protein sequence ID" value="CAH1796296.1"/>
    <property type="molecule type" value="Genomic_DNA"/>
</dbReference>
<evidence type="ECO:0000256" key="1">
    <source>
        <dbReference type="ARBA" id="ARBA00022536"/>
    </source>
</evidence>
<dbReference type="Pfam" id="PF07645">
    <property type="entry name" value="EGF_CA"/>
    <property type="match status" value="2"/>
</dbReference>
<evidence type="ECO:0000313" key="4">
    <source>
        <dbReference type="EMBL" id="CAH1796296.1"/>
    </source>
</evidence>
<dbReference type="SUPFAM" id="SSF57184">
    <property type="entry name" value="Growth factor receptor domain"/>
    <property type="match status" value="1"/>
</dbReference>
<dbReference type="InterPro" id="IPR049883">
    <property type="entry name" value="NOTCH1_EGF-like"/>
</dbReference>